<dbReference type="AlphaFoldDB" id="A0A809E487"/>
<gene>
    <name evidence="2" type="ORF">C2L97_07830</name>
</gene>
<evidence type="ECO:0000256" key="1">
    <source>
        <dbReference type="SAM" id="SignalP"/>
    </source>
</evidence>
<proteinExistence type="predicted"/>
<protein>
    <submittedName>
        <fullName evidence="2">DUF3313 domain-containing protein</fullName>
    </submittedName>
</protein>
<feature type="signal peptide" evidence="1">
    <location>
        <begin position="1"/>
        <end position="23"/>
    </location>
</feature>
<evidence type="ECO:0000313" key="2">
    <source>
        <dbReference type="EMBL" id="AYB55955.1"/>
    </source>
</evidence>
<organism evidence="2">
    <name type="scientific">Ralstonia solanacearum</name>
    <name type="common">Pseudomonas solanacearum</name>
    <dbReference type="NCBI Taxonomy" id="305"/>
    <lineage>
        <taxon>Bacteria</taxon>
        <taxon>Pseudomonadati</taxon>
        <taxon>Pseudomonadota</taxon>
        <taxon>Betaproteobacteria</taxon>
        <taxon>Burkholderiales</taxon>
        <taxon>Burkholderiaceae</taxon>
        <taxon>Ralstonia</taxon>
        <taxon>Ralstonia solanacearum species complex</taxon>
    </lineage>
</organism>
<reference evidence="2" key="1">
    <citation type="submission" date="2018-01" db="EMBL/GenBank/DDBJ databases">
        <title>Complete Genome Sequence of three strains from Ralstonia solanacearum ecotype Moko sequevar IIA-53 from Brazil.</title>
        <authorList>
            <person name="Silva J.R."/>
            <person name="Albuquerque G.M.R."/>
            <person name="Pais A.K.L."/>
            <person name="Silva A.M.F."/>
            <person name="Boiteux M.E.N.F."/>
            <person name="Souza E.B."/>
            <person name="Mariano R.L.R."/>
        </authorList>
    </citation>
    <scope>NUCLEOTIDE SEQUENCE [LARGE SCALE GENOMIC DNA]</scope>
    <source>
        <strain evidence="2">SFC</strain>
    </source>
</reference>
<accession>A0A809E487</accession>
<dbReference type="Pfam" id="PF11769">
    <property type="entry name" value="DUF3313"/>
    <property type="match status" value="1"/>
</dbReference>
<dbReference type="EMBL" id="CP026092">
    <property type="protein sequence ID" value="AYB55955.1"/>
    <property type="molecule type" value="Genomic_DNA"/>
</dbReference>
<dbReference type="InterPro" id="IPR021747">
    <property type="entry name" value="DUF3313"/>
</dbReference>
<sequence>MKNSSKAGGLLIAVACASLVGCAGVQPVAYSGVESSRYLKPNPQDDSGRVPYSYSTQVDWSRYRRVMIDPVVIYRGADNQFGNMSEGDRAALASYMQNRFAEKLQSSFERVRSPGPDTLRVKLTLTGADTTTPVLGTLSRFDIAGGIYNGVQTVRGREGTFTGFVTYSVEIYDAASNRLLNAYVTKQYPSPWNLGASVGSLSAAKTGIDKGADALIAQLK</sequence>
<keyword evidence="1" id="KW-0732">Signal</keyword>
<feature type="chain" id="PRO_5032858766" evidence="1">
    <location>
        <begin position="24"/>
        <end position="220"/>
    </location>
</feature>
<dbReference type="PROSITE" id="PS51257">
    <property type="entry name" value="PROKAR_LIPOPROTEIN"/>
    <property type="match status" value="1"/>
</dbReference>
<name>A0A809E487_RALSL</name>